<organism evidence="3 4">
    <name type="scientific">Phocaeicola dorei</name>
    <dbReference type="NCBI Taxonomy" id="357276"/>
    <lineage>
        <taxon>Bacteria</taxon>
        <taxon>Pseudomonadati</taxon>
        <taxon>Bacteroidota</taxon>
        <taxon>Bacteroidia</taxon>
        <taxon>Bacteroidales</taxon>
        <taxon>Bacteroidaceae</taxon>
        <taxon>Phocaeicola</taxon>
    </lineage>
</organism>
<name>A0A6L3IJM6_9BACT</name>
<dbReference type="PANTHER" id="PTHR33295">
    <property type="entry name" value="ATPASE"/>
    <property type="match status" value="1"/>
</dbReference>
<gene>
    <name evidence="3" type="ORF">F2Z07_25120</name>
</gene>
<dbReference type="EMBL" id="VVZV01000157">
    <property type="protein sequence ID" value="KAA5308384.1"/>
    <property type="molecule type" value="Genomic_DNA"/>
</dbReference>
<dbReference type="InterPro" id="IPR041682">
    <property type="entry name" value="AAA_14"/>
</dbReference>
<dbReference type="Pfam" id="PF13173">
    <property type="entry name" value="AAA_14"/>
    <property type="match status" value="1"/>
</dbReference>
<protein>
    <submittedName>
        <fullName evidence="3">ATP-binding protein</fullName>
    </submittedName>
</protein>
<evidence type="ECO:0000259" key="2">
    <source>
        <dbReference type="Pfam" id="PF13635"/>
    </source>
</evidence>
<dbReference type="SUPFAM" id="SSF52540">
    <property type="entry name" value="P-loop containing nucleoside triphosphate hydrolases"/>
    <property type="match status" value="1"/>
</dbReference>
<keyword evidence="3" id="KW-0547">Nucleotide-binding</keyword>
<feature type="domain" description="AAA" evidence="1">
    <location>
        <begin position="21"/>
        <end position="151"/>
    </location>
</feature>
<dbReference type="RefSeq" id="WP_149937606.1">
    <property type="nucleotide sequence ID" value="NZ_VVZV01000157.1"/>
</dbReference>
<dbReference type="AlphaFoldDB" id="A0A6L3IJM6"/>
<proteinExistence type="predicted"/>
<dbReference type="Pfam" id="PF13635">
    <property type="entry name" value="DUF4143"/>
    <property type="match status" value="1"/>
</dbReference>
<evidence type="ECO:0000259" key="1">
    <source>
        <dbReference type="Pfam" id="PF13173"/>
    </source>
</evidence>
<comment type="caution">
    <text evidence="3">The sequence shown here is derived from an EMBL/GenBank/DDBJ whole genome shotgun (WGS) entry which is preliminary data.</text>
</comment>
<dbReference type="InterPro" id="IPR025420">
    <property type="entry name" value="DUF4143"/>
</dbReference>
<dbReference type="Gene3D" id="3.40.50.300">
    <property type="entry name" value="P-loop containing nucleotide triphosphate hydrolases"/>
    <property type="match status" value="1"/>
</dbReference>
<dbReference type="Proteomes" id="UP000481700">
    <property type="component" value="Unassembled WGS sequence"/>
</dbReference>
<feature type="domain" description="DUF4143" evidence="2">
    <location>
        <begin position="197"/>
        <end position="357"/>
    </location>
</feature>
<accession>A0A6L3IJM6</accession>
<dbReference type="InterPro" id="IPR027417">
    <property type="entry name" value="P-loop_NTPase"/>
</dbReference>
<dbReference type="GO" id="GO:0005524">
    <property type="term" value="F:ATP binding"/>
    <property type="evidence" value="ECO:0007669"/>
    <property type="project" value="UniProtKB-KW"/>
</dbReference>
<evidence type="ECO:0000313" key="4">
    <source>
        <dbReference type="Proteomes" id="UP000481700"/>
    </source>
</evidence>
<sequence length="420" mass="49335">MIVNRYRYIEQLSRSKNNGLIKIITGLRRSGKSFLLKKLFHQHLLDEGVREDHILVIDMESRKNREFKNPDYLLDWVEKMMIDYETYYIIIDEVQEVEDFVEVLSSLSVTEGADVYVTGSNSRFLSSDLVTEFRGRGDEIHVWPLSFKEFMTVYDGSKEDGWAEYRLYGGLPQLLTQVGDEKKADFLRRLYRTVYLRDIYERNNIELRPEFEELSKTVASSIGAPVNALNIANTFKSVSNVQSITDKTVSAYLEYMQDAFLIEKSERFDIKGRKYIGSLSKYYYQDVGLRNAILSFRQSEPTHIMENVIYNEMRMRGWLVDVGNVYHRVRNTEGKQQRVTLEVDFVCNKGSERIYIQSAWRMPDAEKMEQEKRSLRLVDDSFRKLLIVGEHSKQWSDENGIQIMSIYDFLLDWSSTEKHG</sequence>
<reference evidence="3 4" key="1">
    <citation type="journal article" date="2019" name="Nat. Med.">
        <title>A library of human gut bacterial isolates paired with longitudinal multiomics data enables mechanistic microbiome research.</title>
        <authorList>
            <person name="Poyet M."/>
            <person name="Groussin M."/>
            <person name="Gibbons S.M."/>
            <person name="Avila-Pacheco J."/>
            <person name="Jiang X."/>
            <person name="Kearney S.M."/>
            <person name="Perrotta A.R."/>
            <person name="Berdy B."/>
            <person name="Zhao S."/>
            <person name="Lieberman T.D."/>
            <person name="Swanson P.K."/>
            <person name="Smith M."/>
            <person name="Roesemann S."/>
            <person name="Alexander J.E."/>
            <person name="Rich S.A."/>
            <person name="Livny J."/>
            <person name="Vlamakis H."/>
            <person name="Clish C."/>
            <person name="Bullock K."/>
            <person name="Deik A."/>
            <person name="Scott J."/>
            <person name="Pierce K.A."/>
            <person name="Xavier R.J."/>
            <person name="Alm E.J."/>
        </authorList>
    </citation>
    <scope>NUCLEOTIDE SEQUENCE [LARGE SCALE GENOMIC DNA]</scope>
    <source>
        <strain evidence="3 4">BIOML-A25</strain>
    </source>
</reference>
<evidence type="ECO:0000313" key="3">
    <source>
        <dbReference type="EMBL" id="KAA5308384.1"/>
    </source>
</evidence>
<dbReference type="PANTHER" id="PTHR33295:SF18">
    <property type="entry name" value="AAA+ ATPASE DOMAIN-CONTAINING PROTEIN"/>
    <property type="match status" value="1"/>
</dbReference>
<keyword evidence="3" id="KW-0067">ATP-binding</keyword>